<feature type="chain" id="PRO_5009200341" description="Outer membrane protein" evidence="1">
    <location>
        <begin position="22"/>
        <end position="251"/>
    </location>
</feature>
<dbReference type="AlphaFoldDB" id="A0A1E7Q4D6"/>
<dbReference type="InterPro" id="IPR026387">
    <property type="entry name" value="OMP_w_GlyGly"/>
</dbReference>
<gene>
    <name evidence="2" type="ORF">BI198_05215</name>
</gene>
<evidence type="ECO:0000313" key="2">
    <source>
        <dbReference type="EMBL" id="OEY69035.1"/>
    </source>
</evidence>
<evidence type="ECO:0000313" key="3">
    <source>
        <dbReference type="Proteomes" id="UP000242258"/>
    </source>
</evidence>
<dbReference type="EMBL" id="MKEK01000001">
    <property type="protein sequence ID" value="OEY69035.1"/>
    <property type="molecule type" value="Genomic_DNA"/>
</dbReference>
<protein>
    <recommendedName>
        <fullName evidence="4">Outer membrane protein</fullName>
    </recommendedName>
</protein>
<comment type="caution">
    <text evidence="2">The sequence shown here is derived from an EMBL/GenBank/DDBJ whole genome shotgun (WGS) entry which is preliminary data.</text>
</comment>
<name>A0A1E7Q4D6_9GAMM</name>
<accession>A0A1E7Q4D6</accession>
<evidence type="ECO:0008006" key="4">
    <source>
        <dbReference type="Google" id="ProtNLM"/>
    </source>
</evidence>
<dbReference type="STRING" id="1628148.BI198_05215"/>
<sequence>MKKTALALSMAGMLLAPTIQADTLLGLYVGADAWRTATDGGFGYTEQFQSLNFSDKTQASYYVAFEHPLPLIPNVRIQHTPLDANGMTTLGSDLRLSNQTFQSGASVNNQVNLTSTDYILYYELLDNGLISLDLGLNAKYIKGSVYMSDNTTGIAAGQNASEVVPTVYAAATIGLPLTGLEVFASGSYISYDDNRVYDVQAGVAYALLDNIAIDLRLKAGYRAVNLKLDDIDHLYTDIDFSGAFVGLEVHF</sequence>
<dbReference type="OrthoDB" id="6708408at2"/>
<proteinExistence type="predicted"/>
<dbReference type="Proteomes" id="UP000242258">
    <property type="component" value="Unassembled WGS sequence"/>
</dbReference>
<reference evidence="3" key="1">
    <citation type="submission" date="2016-09" db="EMBL/GenBank/DDBJ databases">
        <authorList>
            <person name="Wan X."/>
            <person name="Hou S."/>
        </authorList>
    </citation>
    <scope>NUCLEOTIDE SEQUENCE [LARGE SCALE GENOMIC DNA]</scope>
    <source>
        <strain evidence="3">KH87</strain>
    </source>
</reference>
<keyword evidence="3" id="KW-1185">Reference proteome</keyword>
<dbReference type="NCBIfam" id="TIGR04219">
    <property type="entry name" value="OMP_w_GlyGly"/>
    <property type="match status" value="1"/>
</dbReference>
<organism evidence="2 3">
    <name type="scientific">Rheinheimera salexigens</name>
    <dbReference type="NCBI Taxonomy" id="1628148"/>
    <lineage>
        <taxon>Bacteria</taxon>
        <taxon>Pseudomonadati</taxon>
        <taxon>Pseudomonadota</taxon>
        <taxon>Gammaproteobacteria</taxon>
        <taxon>Chromatiales</taxon>
        <taxon>Chromatiaceae</taxon>
        <taxon>Rheinheimera</taxon>
    </lineage>
</organism>
<dbReference type="RefSeq" id="WP_070048601.1">
    <property type="nucleotide sequence ID" value="NZ_CBCSDO010000003.1"/>
</dbReference>
<evidence type="ECO:0000256" key="1">
    <source>
        <dbReference type="SAM" id="SignalP"/>
    </source>
</evidence>
<feature type="signal peptide" evidence="1">
    <location>
        <begin position="1"/>
        <end position="21"/>
    </location>
</feature>
<keyword evidence="1" id="KW-0732">Signal</keyword>